<keyword evidence="2" id="KW-1185">Reference proteome</keyword>
<evidence type="ECO:0000313" key="1">
    <source>
        <dbReference type="EMBL" id="TPG12670.1"/>
    </source>
</evidence>
<reference evidence="1 2" key="1">
    <citation type="journal article" date="2019" name="Environ. Microbiol.">
        <title>Species interactions and distinct microbial communities in high Arctic permafrost affected cryosols are associated with the CH4 and CO2 gas fluxes.</title>
        <authorList>
            <person name="Altshuler I."/>
            <person name="Hamel J."/>
            <person name="Turney S."/>
            <person name="Magnuson E."/>
            <person name="Levesque R."/>
            <person name="Greer C."/>
            <person name="Whyte L.G."/>
        </authorList>
    </citation>
    <scope>NUCLEOTIDE SEQUENCE [LARGE SCALE GENOMIC DNA]</scope>
    <source>
        <strain evidence="1 2">S5.1</strain>
    </source>
</reference>
<dbReference type="AlphaFoldDB" id="A0A502CJ64"/>
<sequence>MDRARKSSQGIVEARDEATAKRFKPGIETALRGCMSARDRSITLRAFDLRGDLADELLTEADGAALRVARTRRAIAPTRLQRADGDQNEAVVGCAVAADPVDASALIESGAATPAEIAAFRQLVPAIQACVPTDYSLHLKPFEVRRLVAIALYRYVADQSGGQS</sequence>
<organism evidence="1 2">
    <name type="scientific">Sphingomonas oligophenolica</name>
    <dbReference type="NCBI Taxonomy" id="301154"/>
    <lineage>
        <taxon>Bacteria</taxon>
        <taxon>Pseudomonadati</taxon>
        <taxon>Pseudomonadota</taxon>
        <taxon>Alphaproteobacteria</taxon>
        <taxon>Sphingomonadales</taxon>
        <taxon>Sphingomonadaceae</taxon>
        <taxon>Sphingomonas</taxon>
    </lineage>
</organism>
<proteinExistence type="predicted"/>
<gene>
    <name evidence="1" type="ORF">EAH84_07765</name>
</gene>
<comment type="caution">
    <text evidence="1">The sequence shown here is derived from an EMBL/GenBank/DDBJ whole genome shotgun (WGS) entry which is preliminary data.</text>
</comment>
<accession>A0A502CJ64</accession>
<dbReference type="EMBL" id="RCZK01000005">
    <property type="protein sequence ID" value="TPG12670.1"/>
    <property type="molecule type" value="Genomic_DNA"/>
</dbReference>
<evidence type="ECO:0000313" key="2">
    <source>
        <dbReference type="Proteomes" id="UP000318413"/>
    </source>
</evidence>
<name>A0A502CJ64_9SPHN</name>
<protein>
    <submittedName>
        <fullName evidence="1">Uncharacterized protein</fullName>
    </submittedName>
</protein>
<dbReference type="Proteomes" id="UP000318413">
    <property type="component" value="Unassembled WGS sequence"/>
</dbReference>